<keyword evidence="3" id="KW-1185">Reference proteome</keyword>
<evidence type="ECO:0000313" key="2">
    <source>
        <dbReference type="EMBL" id="KIZ02677.1"/>
    </source>
</evidence>
<accession>A0A0D2MQI0</accession>
<sequence>MPARPCARAPCRRLLDAVATKEFVYAGKDGFEALSSAPVLVDAEQCIALNTAARDYFYVLEVINKLKYSTGAAGAGAEEGAASEDEGAEADDSITLRRLGSFARHWKHRATAGAHISAPGGQAESSKSGARRDAQRVGTCVRDALGRYVIAPAVEGRIVCLQPLPE</sequence>
<dbReference type="OrthoDB" id="10252235at2759"/>
<dbReference type="EMBL" id="KK100997">
    <property type="protein sequence ID" value="KIZ02677.1"/>
    <property type="molecule type" value="Genomic_DNA"/>
</dbReference>
<dbReference type="RefSeq" id="XP_013901696.1">
    <property type="nucleotide sequence ID" value="XM_014046242.1"/>
</dbReference>
<reference evidence="2 3" key="1">
    <citation type="journal article" date="2013" name="BMC Genomics">
        <title>Reconstruction of the lipid metabolism for the microalga Monoraphidium neglectum from its genome sequence reveals characteristics suitable for biofuel production.</title>
        <authorList>
            <person name="Bogen C."/>
            <person name="Al-Dilaimi A."/>
            <person name="Albersmeier A."/>
            <person name="Wichmann J."/>
            <person name="Grundmann M."/>
            <person name="Rupp O."/>
            <person name="Lauersen K.J."/>
            <person name="Blifernez-Klassen O."/>
            <person name="Kalinowski J."/>
            <person name="Goesmann A."/>
            <person name="Mussgnug J.H."/>
            <person name="Kruse O."/>
        </authorList>
    </citation>
    <scope>NUCLEOTIDE SEQUENCE [LARGE SCALE GENOMIC DNA]</scope>
    <source>
        <strain evidence="2 3">SAG 48.87</strain>
    </source>
</reference>
<dbReference type="GeneID" id="25738160"/>
<name>A0A0D2MQI0_9CHLO</name>
<feature type="region of interest" description="Disordered" evidence="1">
    <location>
        <begin position="112"/>
        <end position="134"/>
    </location>
</feature>
<proteinExistence type="predicted"/>
<gene>
    <name evidence="2" type="ORF">MNEG_5283</name>
</gene>
<organism evidence="2 3">
    <name type="scientific">Monoraphidium neglectum</name>
    <dbReference type="NCBI Taxonomy" id="145388"/>
    <lineage>
        <taxon>Eukaryota</taxon>
        <taxon>Viridiplantae</taxon>
        <taxon>Chlorophyta</taxon>
        <taxon>core chlorophytes</taxon>
        <taxon>Chlorophyceae</taxon>
        <taxon>CS clade</taxon>
        <taxon>Sphaeropleales</taxon>
        <taxon>Selenastraceae</taxon>
        <taxon>Monoraphidium</taxon>
    </lineage>
</organism>
<protein>
    <submittedName>
        <fullName evidence="2">Uncharacterized protein</fullName>
    </submittedName>
</protein>
<dbReference type="KEGG" id="mng:MNEG_5283"/>
<evidence type="ECO:0000256" key="1">
    <source>
        <dbReference type="SAM" id="MobiDB-lite"/>
    </source>
</evidence>
<dbReference type="AlphaFoldDB" id="A0A0D2MQI0"/>
<evidence type="ECO:0000313" key="3">
    <source>
        <dbReference type="Proteomes" id="UP000054498"/>
    </source>
</evidence>
<dbReference type="Proteomes" id="UP000054498">
    <property type="component" value="Unassembled WGS sequence"/>
</dbReference>